<dbReference type="CDD" id="cd04301">
    <property type="entry name" value="NAT_SF"/>
    <property type="match status" value="1"/>
</dbReference>
<evidence type="ECO:0000256" key="1">
    <source>
        <dbReference type="ARBA" id="ARBA00008694"/>
    </source>
</evidence>
<dbReference type="PANTHER" id="PTHR10545">
    <property type="entry name" value="DIAMINE N-ACETYLTRANSFERASE"/>
    <property type="match status" value="1"/>
</dbReference>
<evidence type="ECO:0000313" key="6">
    <source>
        <dbReference type="WBParaSite" id="jg8973"/>
    </source>
</evidence>
<sequence>MSNVPESESSQNKAFKIKFAEPKDAKDLRFLIQELANFEKLPDGPKITAEQLAADLERDEPAAMTIFYNAYSTWEGQMIHMEDLYVREKFRRNKLANQLVKAVVNFALEKGMKRLNWTVLNWNDGAIQFYKKLGATNLHEEGGWLPFRLNEEQMKNLVKTNHH</sequence>
<evidence type="ECO:0000256" key="3">
    <source>
        <dbReference type="ARBA" id="ARBA00023315"/>
    </source>
</evidence>
<comment type="similarity">
    <text evidence="1">Belongs to the acetyltransferase family.</text>
</comment>
<dbReference type="WBParaSite" id="jg8973">
    <property type="protein sequence ID" value="jg8973"/>
    <property type="gene ID" value="jg8973"/>
</dbReference>
<feature type="domain" description="N-acetyltransferase" evidence="4">
    <location>
        <begin position="15"/>
        <end position="159"/>
    </location>
</feature>
<keyword evidence="3" id="KW-0012">Acyltransferase</keyword>
<evidence type="ECO:0000259" key="4">
    <source>
        <dbReference type="PROSITE" id="PS51186"/>
    </source>
</evidence>
<dbReference type="InterPro" id="IPR016181">
    <property type="entry name" value="Acyl_CoA_acyltransferase"/>
</dbReference>
<evidence type="ECO:0000256" key="2">
    <source>
        <dbReference type="ARBA" id="ARBA00022679"/>
    </source>
</evidence>
<dbReference type="InterPro" id="IPR000182">
    <property type="entry name" value="GNAT_dom"/>
</dbReference>
<name>A0A915EU15_9BILA</name>
<dbReference type="Pfam" id="PF00583">
    <property type="entry name" value="Acetyltransf_1"/>
    <property type="match status" value="1"/>
</dbReference>
<dbReference type="InterPro" id="IPR051016">
    <property type="entry name" value="Diverse_Substrate_AcTransf"/>
</dbReference>
<proteinExistence type="inferred from homology"/>
<dbReference type="FunFam" id="3.40.630.30:FF:000064">
    <property type="entry name" value="GNAT family acetyltransferase"/>
    <property type="match status" value="1"/>
</dbReference>
<dbReference type="PROSITE" id="PS51186">
    <property type="entry name" value="GNAT"/>
    <property type="match status" value="1"/>
</dbReference>
<dbReference type="AlphaFoldDB" id="A0A915EU15"/>
<keyword evidence="5" id="KW-1185">Reference proteome</keyword>
<protein>
    <submittedName>
        <fullName evidence="6">N-acetyltransferase domain-containing protein</fullName>
    </submittedName>
</protein>
<dbReference type="SUPFAM" id="SSF55729">
    <property type="entry name" value="Acyl-CoA N-acyltransferases (Nat)"/>
    <property type="match status" value="1"/>
</dbReference>
<accession>A0A915EU15</accession>
<keyword evidence="2" id="KW-0808">Transferase</keyword>
<organism evidence="5 6">
    <name type="scientific">Ditylenchus dipsaci</name>
    <dbReference type="NCBI Taxonomy" id="166011"/>
    <lineage>
        <taxon>Eukaryota</taxon>
        <taxon>Metazoa</taxon>
        <taxon>Ecdysozoa</taxon>
        <taxon>Nematoda</taxon>
        <taxon>Chromadorea</taxon>
        <taxon>Rhabditida</taxon>
        <taxon>Tylenchina</taxon>
        <taxon>Tylenchomorpha</taxon>
        <taxon>Sphaerularioidea</taxon>
        <taxon>Anguinidae</taxon>
        <taxon>Anguininae</taxon>
        <taxon>Ditylenchus</taxon>
    </lineage>
</organism>
<dbReference type="Proteomes" id="UP000887574">
    <property type="component" value="Unplaced"/>
</dbReference>
<dbReference type="PANTHER" id="PTHR10545:SF29">
    <property type="entry name" value="GH14572P-RELATED"/>
    <property type="match status" value="1"/>
</dbReference>
<evidence type="ECO:0000313" key="5">
    <source>
        <dbReference type="Proteomes" id="UP000887574"/>
    </source>
</evidence>
<dbReference type="Gene3D" id="3.40.630.30">
    <property type="match status" value="1"/>
</dbReference>
<reference evidence="6" key="1">
    <citation type="submission" date="2022-11" db="UniProtKB">
        <authorList>
            <consortium name="WormBaseParasite"/>
        </authorList>
    </citation>
    <scope>IDENTIFICATION</scope>
</reference>
<dbReference type="GO" id="GO:0008080">
    <property type="term" value="F:N-acetyltransferase activity"/>
    <property type="evidence" value="ECO:0007669"/>
    <property type="project" value="UniProtKB-ARBA"/>
</dbReference>